<feature type="compositionally biased region" description="Pro residues" evidence="10">
    <location>
        <begin position="674"/>
        <end position="691"/>
    </location>
</feature>
<evidence type="ECO:0000256" key="7">
    <source>
        <dbReference type="ARBA" id="ARBA00023157"/>
    </source>
</evidence>
<dbReference type="PANTHER" id="PTHR24045">
    <property type="match status" value="1"/>
</dbReference>
<feature type="compositionally biased region" description="Low complexity" evidence="10">
    <location>
        <begin position="531"/>
        <end position="555"/>
    </location>
</feature>
<dbReference type="Pfam" id="PF17101">
    <property type="entry name" value="Stealth_CR1"/>
    <property type="match status" value="1"/>
</dbReference>
<feature type="region of interest" description="Disordered" evidence="10">
    <location>
        <begin position="876"/>
        <end position="902"/>
    </location>
</feature>
<keyword evidence="6 11" id="KW-0472">Membrane</keyword>
<keyword evidence="5 11" id="KW-1133">Transmembrane helix</keyword>
<feature type="domain" description="LNR" evidence="12">
    <location>
        <begin position="243"/>
        <end position="279"/>
    </location>
</feature>
<keyword evidence="8" id="KW-0325">Glycoprotein</keyword>
<dbReference type="PANTHER" id="PTHR24045:SF0">
    <property type="entry name" value="N-ACETYLGLUCOSAMINE-1-PHOSPHOTRANSFERASE SUBUNITS ALPHA_BETA"/>
    <property type="match status" value="1"/>
</dbReference>
<keyword evidence="4" id="KW-0677">Repeat</keyword>
<evidence type="ECO:0000256" key="9">
    <source>
        <dbReference type="ARBA" id="ARBA00046288"/>
    </source>
</evidence>
<evidence type="ECO:0000313" key="14">
    <source>
        <dbReference type="Proteomes" id="UP001141327"/>
    </source>
</evidence>
<dbReference type="Pfam" id="PF00066">
    <property type="entry name" value="Notch"/>
    <property type="match status" value="2"/>
</dbReference>
<feature type="compositionally biased region" description="Polar residues" evidence="10">
    <location>
        <begin position="703"/>
        <end position="717"/>
    </location>
</feature>
<evidence type="ECO:0000256" key="10">
    <source>
        <dbReference type="SAM" id="MobiDB-lite"/>
    </source>
</evidence>
<dbReference type="PROSITE" id="PS50258">
    <property type="entry name" value="LNR"/>
    <property type="match status" value="1"/>
</dbReference>
<accession>A0ABQ8UGE0</accession>
<comment type="subcellular location">
    <subcellularLocation>
        <location evidence="9">Endomembrane system</location>
        <topology evidence="9">Single-pass type I membrane protein</topology>
    </subcellularLocation>
</comment>
<evidence type="ECO:0000256" key="3">
    <source>
        <dbReference type="ARBA" id="ARBA00022692"/>
    </source>
</evidence>
<evidence type="ECO:0000256" key="1">
    <source>
        <dbReference type="ARBA" id="ARBA00007583"/>
    </source>
</evidence>
<dbReference type="Pfam" id="PF17103">
    <property type="entry name" value="Stealth_CR4"/>
    <property type="match status" value="1"/>
</dbReference>
<dbReference type="InterPro" id="IPR018247">
    <property type="entry name" value="EF_Hand_1_Ca_BS"/>
</dbReference>
<organism evidence="13 14">
    <name type="scientific">Paratrimastix pyriformis</name>
    <dbReference type="NCBI Taxonomy" id="342808"/>
    <lineage>
        <taxon>Eukaryota</taxon>
        <taxon>Metamonada</taxon>
        <taxon>Preaxostyla</taxon>
        <taxon>Paratrimastigidae</taxon>
        <taxon>Paratrimastix</taxon>
    </lineage>
</organism>
<feature type="region of interest" description="Disordered" evidence="10">
    <location>
        <begin position="523"/>
        <end position="559"/>
    </location>
</feature>
<sequence length="1119" mass="123576">MGGLRHCTAQLLKATQKRLINAVNSKIGILLVIVGFFVTINTGLRFGSLMLQKLAAPQPFPTAFLTLDNATSSLSILPIDLVYTWVNGSDPRQIRELAYHKWLWDHDIQATNEEAFNSSLDAATLNRYRDNNELLYSLRSVEKFAPWVRHVYIVTNGQVPSWLNLKNPRVSVVTHEDIFANVSHLPTFSSPAIETHLHRIPGLSKRFLYLNDDIMFGSPVYPDDFYTQAHGQKVYLSWPVPNCAPNCAPSWIGDGYCDRACNVSACDWDGGDCLNVSSTEASSSFSGGSRYHGSSWRTQQRQYCASGCPDNWLADRMCDQACKVMECGYDAGDCGASLMHQGMIGFNASAPSNESLNRTQSLLAPSLDNNGDFVFSKPLYLPLNLPSFYIDLAGPFPGDSSLTTVSHSSTPIVRTASLSQRHKLLTLTFYKSPPEESAVPSPVSSSATDASVNSSNPLLYQIPLEIKGSILLAPNGTSADRIVRLMLVLPRLNDTAHPDFRFDLSAVARANFSALLFPEMFPRDPEPEPSSPASSSSYSWSSRYSHGSRSSGSSEDSLRSAEVNLKEALRRYRDLVEPRFNSTPAATDLGSRAELELLLNRTIARVKAISIHTPPSKPSSVLGAEIPALSSPLSPAANEPDVQVPPLHPLGAPHSTLLEPSPPIPDQTPASDGPAPPPTGPASEPPTPLPTPFHSTLDCPFTGCQQPSPESTGTQYRQIPASGDKEREHYPWENKSEVWTPALFEISKFPFSHYKCPPLGGVLTTALPTVPAHMPHLLDKDILTELQERWPAEFASTSSHRFRHPEDMQYSFSYFYYLMEVRRPFNLHEVFSDCDRSGDGFLDDRELRLLAMKMALSSSEDFDVRPLKQKIFQQALNNSRSETSNSSATLGAQNTETPGRDNSTRLDHLAFRTFFNASVAPILNRNQAPVWVTEELLARCGGLIEQLNSTAFRPLKYKFEIVPLDDVSFVMVRDNETTMQSRFDDILFKRSKFVCLNDDMNSSNINPLVVDAWRNFYETLLPLPSSFELPSGEGNQDGPRAERTSAPAFTRVGPPSDFMEIAQGSSENVSRKPGLQAMPMLTPGGEIRVLFPPLSLLRGVGPGPRCGPRMKMRQPEPST</sequence>
<feature type="transmembrane region" description="Helical" evidence="11">
    <location>
        <begin position="27"/>
        <end position="51"/>
    </location>
</feature>
<name>A0ABQ8UGE0_9EUKA</name>
<dbReference type="InterPro" id="IPR035993">
    <property type="entry name" value="Notch-like_dom_sf"/>
</dbReference>
<evidence type="ECO:0000259" key="12">
    <source>
        <dbReference type="PROSITE" id="PS50258"/>
    </source>
</evidence>
<keyword evidence="2" id="KW-0808">Transferase</keyword>
<gene>
    <name evidence="13" type="ORF">PAPYR_7031</name>
</gene>
<dbReference type="InterPro" id="IPR031356">
    <property type="entry name" value="Stealth_CR4"/>
</dbReference>
<keyword evidence="7" id="KW-1015">Disulfide bond</keyword>
<dbReference type="Pfam" id="PF11380">
    <property type="entry name" value="Stealth_CR2"/>
    <property type="match status" value="1"/>
</dbReference>
<feature type="region of interest" description="Disordered" evidence="10">
    <location>
        <begin position="1027"/>
        <end position="1055"/>
    </location>
</feature>
<evidence type="ECO:0000256" key="2">
    <source>
        <dbReference type="ARBA" id="ARBA00022679"/>
    </source>
</evidence>
<evidence type="ECO:0000256" key="6">
    <source>
        <dbReference type="ARBA" id="ARBA00023136"/>
    </source>
</evidence>
<dbReference type="EMBL" id="JAPMOS010000046">
    <property type="protein sequence ID" value="KAJ4457447.1"/>
    <property type="molecule type" value="Genomic_DNA"/>
</dbReference>
<proteinExistence type="inferred from homology"/>
<evidence type="ECO:0000256" key="8">
    <source>
        <dbReference type="ARBA" id="ARBA00023180"/>
    </source>
</evidence>
<dbReference type="Gene3D" id="3.30.300.320">
    <property type="match status" value="1"/>
</dbReference>
<reference evidence="13" key="1">
    <citation type="journal article" date="2022" name="bioRxiv">
        <title>Genomics of Preaxostyla Flagellates Illuminates Evolutionary Transitions and the Path Towards Mitochondrial Loss.</title>
        <authorList>
            <person name="Novak L.V.F."/>
            <person name="Treitli S.C."/>
            <person name="Pyrih J."/>
            <person name="Halakuc P."/>
            <person name="Pipaliya S.V."/>
            <person name="Vacek V."/>
            <person name="Brzon O."/>
            <person name="Soukal P."/>
            <person name="Eme L."/>
            <person name="Dacks J.B."/>
            <person name="Karnkowska A."/>
            <person name="Elias M."/>
            <person name="Hampl V."/>
        </authorList>
    </citation>
    <scope>NUCLEOTIDE SEQUENCE</scope>
    <source>
        <strain evidence="13">RCP-MX</strain>
    </source>
</reference>
<dbReference type="PROSITE" id="PS00018">
    <property type="entry name" value="EF_HAND_1"/>
    <property type="match status" value="1"/>
</dbReference>
<comment type="similarity">
    <text evidence="1">Belongs to the stealth family.</text>
</comment>
<dbReference type="InterPro" id="IPR000800">
    <property type="entry name" value="Notch_dom"/>
</dbReference>
<dbReference type="InterPro" id="IPR047141">
    <property type="entry name" value="Stealth"/>
</dbReference>
<dbReference type="SUPFAM" id="SSF90193">
    <property type="entry name" value="Notch domain"/>
    <property type="match status" value="1"/>
</dbReference>
<evidence type="ECO:0000256" key="4">
    <source>
        <dbReference type="ARBA" id="ARBA00022737"/>
    </source>
</evidence>
<dbReference type="Proteomes" id="UP001141327">
    <property type="component" value="Unassembled WGS sequence"/>
</dbReference>
<keyword evidence="3 11" id="KW-0812">Transmembrane</keyword>
<evidence type="ECO:0000256" key="5">
    <source>
        <dbReference type="ARBA" id="ARBA00022989"/>
    </source>
</evidence>
<keyword evidence="14" id="KW-1185">Reference proteome</keyword>
<dbReference type="InterPro" id="IPR031358">
    <property type="entry name" value="Stealth_CR1"/>
</dbReference>
<dbReference type="InterPro" id="IPR021520">
    <property type="entry name" value="Stealth_CR2"/>
</dbReference>
<evidence type="ECO:0000313" key="13">
    <source>
        <dbReference type="EMBL" id="KAJ4457447.1"/>
    </source>
</evidence>
<dbReference type="SMART" id="SM00004">
    <property type="entry name" value="NL"/>
    <property type="match status" value="2"/>
</dbReference>
<dbReference type="InterPro" id="IPR031357">
    <property type="entry name" value="Stealth_CR3"/>
</dbReference>
<evidence type="ECO:0000256" key="11">
    <source>
        <dbReference type="SAM" id="Phobius"/>
    </source>
</evidence>
<comment type="caution">
    <text evidence="13">The sequence shown here is derived from an EMBL/GenBank/DDBJ whole genome shotgun (WGS) entry which is preliminary data.</text>
</comment>
<protein>
    <submittedName>
        <fullName evidence="13">N-acetylglucosamine-1-phosphotransferase subunits alpha/beta</fullName>
    </submittedName>
</protein>
<dbReference type="Pfam" id="PF17102">
    <property type="entry name" value="Stealth_CR3"/>
    <property type="match status" value="1"/>
</dbReference>
<feature type="region of interest" description="Disordered" evidence="10">
    <location>
        <begin position="632"/>
        <end position="729"/>
    </location>
</feature>
<feature type="compositionally biased region" description="Polar residues" evidence="10">
    <location>
        <begin position="876"/>
        <end position="897"/>
    </location>
</feature>